<accession>A0ABZ0PWG0</accession>
<keyword evidence="1" id="KW-0238">DNA-binding</keyword>
<feature type="domain" description="HTH merR-type" evidence="2">
    <location>
        <begin position="1"/>
        <end position="68"/>
    </location>
</feature>
<dbReference type="SUPFAM" id="SSF46955">
    <property type="entry name" value="Putative DNA-binding domain"/>
    <property type="match status" value="1"/>
</dbReference>
<evidence type="ECO:0000313" key="4">
    <source>
        <dbReference type="Proteomes" id="UP001305928"/>
    </source>
</evidence>
<dbReference type="PROSITE" id="PS00552">
    <property type="entry name" value="HTH_MERR_1"/>
    <property type="match status" value="1"/>
</dbReference>
<dbReference type="PANTHER" id="PTHR30204:SF93">
    <property type="entry name" value="HTH MERR-TYPE DOMAIN-CONTAINING PROTEIN"/>
    <property type="match status" value="1"/>
</dbReference>
<evidence type="ECO:0000259" key="2">
    <source>
        <dbReference type="PROSITE" id="PS50937"/>
    </source>
</evidence>
<evidence type="ECO:0000256" key="1">
    <source>
        <dbReference type="ARBA" id="ARBA00023125"/>
    </source>
</evidence>
<dbReference type="Proteomes" id="UP001305928">
    <property type="component" value="Chromosome"/>
</dbReference>
<dbReference type="EMBL" id="CP137892">
    <property type="protein sequence ID" value="WPC05224.1"/>
    <property type="molecule type" value="Genomic_DNA"/>
</dbReference>
<dbReference type="RefSeq" id="WP_318644402.1">
    <property type="nucleotide sequence ID" value="NZ_CP137892.1"/>
</dbReference>
<evidence type="ECO:0000313" key="3">
    <source>
        <dbReference type="EMBL" id="WPC05224.1"/>
    </source>
</evidence>
<dbReference type="Pfam" id="PF13411">
    <property type="entry name" value="MerR_1"/>
    <property type="match status" value="1"/>
</dbReference>
<dbReference type="PROSITE" id="PS50937">
    <property type="entry name" value="HTH_MERR_2"/>
    <property type="match status" value="1"/>
</dbReference>
<dbReference type="InterPro" id="IPR047057">
    <property type="entry name" value="MerR_fam"/>
</dbReference>
<dbReference type="PANTHER" id="PTHR30204">
    <property type="entry name" value="REDOX-CYCLING DRUG-SENSING TRANSCRIPTIONAL ACTIVATOR SOXR"/>
    <property type="match status" value="1"/>
</dbReference>
<name>A0ABZ0PWG0_9PSED</name>
<dbReference type="InterPro" id="IPR000551">
    <property type="entry name" value="MerR-type_HTH_dom"/>
</dbReference>
<dbReference type="InterPro" id="IPR009061">
    <property type="entry name" value="DNA-bd_dom_put_sf"/>
</dbReference>
<sequence>MYIGKVAALTGCTPKAIRLYEQLGLLSAPARQGKYRVYTEHHLTIVRLIRAAQASGFKLAEMAPLIEEKNRRQWFPLDIAHQGIAAKRAQIQAEIAALRTLDARLVMLQAEIDQLFAEPADADFTL</sequence>
<organism evidence="3 4">
    <name type="scientific">Pseudomonas benzenivorans</name>
    <dbReference type="NCBI Taxonomy" id="556533"/>
    <lineage>
        <taxon>Bacteria</taxon>
        <taxon>Pseudomonadati</taxon>
        <taxon>Pseudomonadota</taxon>
        <taxon>Gammaproteobacteria</taxon>
        <taxon>Pseudomonadales</taxon>
        <taxon>Pseudomonadaceae</taxon>
        <taxon>Pseudomonas</taxon>
    </lineage>
</organism>
<gene>
    <name evidence="3" type="ORF">SBP02_00295</name>
</gene>
<reference evidence="3 4" key="1">
    <citation type="submission" date="2023-11" db="EMBL/GenBank/DDBJ databases">
        <title>Complete genome of Pseudomonas benzenivorans BA3361.</title>
        <authorList>
            <person name="Shin S.Y."/>
            <person name="Song J."/>
            <person name="Kang H."/>
        </authorList>
    </citation>
    <scope>NUCLEOTIDE SEQUENCE [LARGE SCALE GENOMIC DNA]</scope>
    <source>
        <strain evidence="3 4">HNIBRBA3361</strain>
    </source>
</reference>
<proteinExistence type="predicted"/>
<protein>
    <submittedName>
        <fullName evidence="3">MerR family transcriptional regulator</fullName>
    </submittedName>
</protein>
<dbReference type="Gene3D" id="1.10.1660.10">
    <property type="match status" value="1"/>
</dbReference>
<dbReference type="PRINTS" id="PR00040">
    <property type="entry name" value="HTHMERR"/>
</dbReference>
<keyword evidence="4" id="KW-1185">Reference proteome</keyword>
<dbReference type="SMART" id="SM00422">
    <property type="entry name" value="HTH_MERR"/>
    <property type="match status" value="1"/>
</dbReference>